<dbReference type="OrthoDB" id="6781714at2759"/>
<organism evidence="2 3">
    <name type="scientific">Ceutorhynchus assimilis</name>
    <name type="common">cabbage seed weevil</name>
    <dbReference type="NCBI Taxonomy" id="467358"/>
    <lineage>
        <taxon>Eukaryota</taxon>
        <taxon>Metazoa</taxon>
        <taxon>Ecdysozoa</taxon>
        <taxon>Arthropoda</taxon>
        <taxon>Hexapoda</taxon>
        <taxon>Insecta</taxon>
        <taxon>Pterygota</taxon>
        <taxon>Neoptera</taxon>
        <taxon>Endopterygota</taxon>
        <taxon>Coleoptera</taxon>
        <taxon>Polyphaga</taxon>
        <taxon>Cucujiformia</taxon>
        <taxon>Curculionidae</taxon>
        <taxon>Ceutorhynchinae</taxon>
        <taxon>Ceutorhynchus</taxon>
    </lineage>
</organism>
<name>A0A9N9MWX1_9CUCU</name>
<feature type="compositionally biased region" description="Acidic residues" evidence="1">
    <location>
        <begin position="190"/>
        <end position="224"/>
    </location>
</feature>
<protein>
    <submittedName>
        <fullName evidence="2">Uncharacterized protein</fullName>
    </submittedName>
</protein>
<evidence type="ECO:0000313" key="2">
    <source>
        <dbReference type="EMBL" id="CAG9771639.1"/>
    </source>
</evidence>
<dbReference type="PANTHER" id="PTHR46704">
    <property type="entry name" value="CXC DOMAIN-CONTAINING PROTEIN-RELATED"/>
    <property type="match status" value="1"/>
</dbReference>
<gene>
    <name evidence="2" type="ORF">CEUTPL_LOCUS12069</name>
</gene>
<proteinExistence type="predicted"/>
<dbReference type="Proteomes" id="UP001152799">
    <property type="component" value="Chromosome 7"/>
</dbReference>
<evidence type="ECO:0000256" key="1">
    <source>
        <dbReference type="SAM" id="MobiDB-lite"/>
    </source>
</evidence>
<dbReference type="PANTHER" id="PTHR46704:SF9">
    <property type="entry name" value="BHLH DOMAIN-CONTAINING PROTEIN"/>
    <property type="match status" value="1"/>
</dbReference>
<reference evidence="2" key="1">
    <citation type="submission" date="2022-01" db="EMBL/GenBank/DDBJ databases">
        <authorList>
            <person name="King R."/>
        </authorList>
    </citation>
    <scope>NUCLEOTIDE SEQUENCE</scope>
</reference>
<dbReference type="EMBL" id="OU892283">
    <property type="protein sequence ID" value="CAG9771639.1"/>
    <property type="molecule type" value="Genomic_DNA"/>
</dbReference>
<sequence>MDILIIMLANMIHIQHNSKVYIQTGVWNKQRIIDVSALHEKLGEIMCQSLPGFHALTGCDFNPIALFRKGKQRPLQILKKNADLQKALDQIGHEDCDETASRFLKSSSKKKIQNFDSSTLPPSQAELTQHLLRTKYIATIWKNAHKKIPSHLLPENCGWILVEENYQFKWFDGPQLPSTIQDIIDTGTNEGDEGLNAESESNEEEYGDSEGDITSESDSDCECD</sequence>
<feature type="region of interest" description="Disordered" evidence="1">
    <location>
        <begin position="182"/>
        <end position="224"/>
    </location>
</feature>
<accession>A0A9N9MWX1</accession>
<evidence type="ECO:0000313" key="3">
    <source>
        <dbReference type="Proteomes" id="UP001152799"/>
    </source>
</evidence>
<keyword evidence="3" id="KW-1185">Reference proteome</keyword>
<dbReference type="AlphaFoldDB" id="A0A9N9MWX1"/>